<feature type="compositionally biased region" description="Basic residues" evidence="1">
    <location>
        <begin position="23"/>
        <end position="32"/>
    </location>
</feature>
<dbReference type="Proteomes" id="UP000030765">
    <property type="component" value="Unassembled WGS sequence"/>
</dbReference>
<feature type="region of interest" description="Disordered" evidence="1">
    <location>
        <begin position="1"/>
        <end position="49"/>
    </location>
</feature>
<dbReference type="EMBL" id="KE525346">
    <property type="protein sequence ID" value="KFB49482.1"/>
    <property type="molecule type" value="Genomic_DNA"/>
</dbReference>
<proteinExistence type="predicted"/>
<organism evidence="2">
    <name type="scientific">Anopheles sinensis</name>
    <name type="common">Mosquito</name>
    <dbReference type="NCBI Taxonomy" id="74873"/>
    <lineage>
        <taxon>Eukaryota</taxon>
        <taxon>Metazoa</taxon>
        <taxon>Ecdysozoa</taxon>
        <taxon>Arthropoda</taxon>
        <taxon>Hexapoda</taxon>
        <taxon>Insecta</taxon>
        <taxon>Pterygota</taxon>
        <taxon>Neoptera</taxon>
        <taxon>Endopterygota</taxon>
        <taxon>Diptera</taxon>
        <taxon>Nematocera</taxon>
        <taxon>Culicoidea</taxon>
        <taxon>Culicidae</taxon>
        <taxon>Anophelinae</taxon>
        <taxon>Anopheles</taxon>
    </lineage>
</organism>
<evidence type="ECO:0000313" key="3">
    <source>
        <dbReference type="EnsemblMetazoa" id="ASIC017683-PA"/>
    </source>
</evidence>
<evidence type="ECO:0000313" key="2">
    <source>
        <dbReference type="EMBL" id="KFB49482.1"/>
    </source>
</evidence>
<sequence length="68" mass="7293">MASGRAGTSGGGERDAVGNAWTQKRRQVRRRSSGSFVKKLAGSRSGEANVMVKKKPEQFASHFALKEG</sequence>
<accession>A0A084WGY8</accession>
<dbReference type="EnsemblMetazoa" id="ASIC017683-RA">
    <property type="protein sequence ID" value="ASIC017683-PA"/>
    <property type="gene ID" value="ASIC017683"/>
</dbReference>
<reference evidence="3" key="2">
    <citation type="submission" date="2020-05" db="UniProtKB">
        <authorList>
            <consortium name="EnsemblMetazoa"/>
        </authorList>
    </citation>
    <scope>IDENTIFICATION</scope>
</reference>
<evidence type="ECO:0000256" key="1">
    <source>
        <dbReference type="SAM" id="MobiDB-lite"/>
    </source>
</evidence>
<dbReference type="AlphaFoldDB" id="A0A084WGY8"/>
<dbReference type="EMBL" id="ATLV01023771">
    <property type="status" value="NOT_ANNOTATED_CDS"/>
    <property type="molecule type" value="Genomic_DNA"/>
</dbReference>
<reference evidence="2 4" key="1">
    <citation type="journal article" date="2014" name="BMC Genomics">
        <title>Genome sequence of Anopheles sinensis provides insight into genetics basis of mosquito competence for malaria parasites.</title>
        <authorList>
            <person name="Zhou D."/>
            <person name="Zhang D."/>
            <person name="Ding G."/>
            <person name="Shi L."/>
            <person name="Hou Q."/>
            <person name="Ye Y."/>
            <person name="Xu Y."/>
            <person name="Zhou H."/>
            <person name="Xiong C."/>
            <person name="Li S."/>
            <person name="Yu J."/>
            <person name="Hong S."/>
            <person name="Yu X."/>
            <person name="Zou P."/>
            <person name="Chen C."/>
            <person name="Chang X."/>
            <person name="Wang W."/>
            <person name="Lv Y."/>
            <person name="Sun Y."/>
            <person name="Ma L."/>
            <person name="Shen B."/>
            <person name="Zhu C."/>
        </authorList>
    </citation>
    <scope>NUCLEOTIDE SEQUENCE [LARGE SCALE GENOMIC DNA]</scope>
</reference>
<protein>
    <submittedName>
        <fullName evidence="2 3">Uncharacterized protein</fullName>
    </submittedName>
</protein>
<dbReference type="VEuPathDB" id="VectorBase:ASIC017683"/>
<gene>
    <name evidence="2" type="ORF">ZHAS_00017683</name>
</gene>
<name>A0A084WGY8_ANOSI</name>
<evidence type="ECO:0000313" key="4">
    <source>
        <dbReference type="Proteomes" id="UP000030765"/>
    </source>
</evidence>
<keyword evidence="4" id="KW-1185">Reference proteome</keyword>